<dbReference type="Proteomes" id="UP001165481">
    <property type="component" value="Unassembled WGS sequence"/>
</dbReference>
<sequence length="572" mass="60355">MKKRKFLLCAGAVLMAFAAASQAQVYTGTAQGKKGPVAVEVTLEGGAIRSVRVTSQHESPGISDPAIAAVPAAIVKHQSLNVEAVSGATVTSNAIIAAVADALSKSGSGLSRYRAAPKAASGRAAAAHETVSADVVVLGTGAAGLAAADTAAVKGARRVLVLEKQGVLGGSTGLSSGCVLRATDGRDADNSFSPDTMFRYIMGRSNGKAYAPMVRKIADMSNGTYHWIKDLGVKFTSFKPVYPGYPALRLENPDPEGKFARTSGMYIVKALHQDALRHHVVFRMQTPAQSLIYKNGKVTGVIARTPGGGRLTVNARSVVIATGGFNRDPDLQRQYAGPTVGLPDETSHGNTGDGHKMAMAVGADTVFQGGKGTMLSVRADATAGIPKNFLYVDGRGRRFVNEAGFYDDIGKAMVLNDSKRYFRVYDSSEDTAGLEKAAREGRALKASTLEELADRMRIDRKAFRRTVERYNNLPSDVDFGKPDKLLTGVRKAPFYAIHAEPEIVASFGGLKTDENARVLNRNGAPIAGLYAAGEVANGILYDDCYAYTGVSIQSSLSTGRIAGEEAAKGLLR</sequence>
<evidence type="ECO:0000256" key="4">
    <source>
        <dbReference type="ARBA" id="ARBA00022827"/>
    </source>
</evidence>
<feature type="chain" id="PRO_5046469717" evidence="6">
    <location>
        <begin position="24"/>
        <end position="572"/>
    </location>
</feature>
<dbReference type="PANTHER" id="PTHR43400:SF10">
    <property type="entry name" value="3-OXOSTEROID 1-DEHYDROGENASE"/>
    <property type="match status" value="1"/>
</dbReference>
<evidence type="ECO:0000313" key="9">
    <source>
        <dbReference type="Proteomes" id="UP001165481"/>
    </source>
</evidence>
<keyword evidence="6" id="KW-0732">Signal</keyword>
<dbReference type="Gene3D" id="3.50.50.60">
    <property type="entry name" value="FAD/NAD(P)-binding domain"/>
    <property type="match status" value="1"/>
</dbReference>
<keyword evidence="5" id="KW-0560">Oxidoreductase</keyword>
<dbReference type="SUPFAM" id="SSF51905">
    <property type="entry name" value="FAD/NAD(P)-binding domain"/>
    <property type="match status" value="1"/>
</dbReference>
<comment type="caution">
    <text evidence="8">The sequence shown here is derived from an EMBL/GenBank/DDBJ whole genome shotgun (WGS) entry which is preliminary data.</text>
</comment>
<keyword evidence="3" id="KW-0285">Flavoprotein</keyword>
<dbReference type="EMBL" id="JAKZJU020000001">
    <property type="protein sequence ID" value="MDL2058493.1"/>
    <property type="molecule type" value="Genomic_DNA"/>
</dbReference>
<dbReference type="PANTHER" id="PTHR43400">
    <property type="entry name" value="FUMARATE REDUCTASE"/>
    <property type="match status" value="1"/>
</dbReference>
<comment type="cofactor">
    <cofactor evidence="1">
        <name>FMN</name>
        <dbReference type="ChEBI" id="CHEBI:58210"/>
    </cofactor>
</comment>
<gene>
    <name evidence="8" type="ORF">MUN46_000765</name>
</gene>
<feature type="domain" description="FMN-binding" evidence="7">
    <location>
        <begin position="32"/>
        <end position="106"/>
    </location>
</feature>
<dbReference type="PRINTS" id="PR00411">
    <property type="entry name" value="PNDRDTASEI"/>
</dbReference>
<accession>A0ABT7IJE0</accession>
<proteinExistence type="predicted"/>
<dbReference type="Gene3D" id="3.90.1010.20">
    <property type="match status" value="1"/>
</dbReference>
<keyword evidence="9" id="KW-1185">Reference proteome</keyword>
<keyword evidence="4" id="KW-0274">FAD</keyword>
<dbReference type="InterPro" id="IPR050315">
    <property type="entry name" value="FAD-oxidoreductase_2"/>
</dbReference>
<dbReference type="SUPFAM" id="SSF56425">
    <property type="entry name" value="Succinate dehydrogenase/fumarate reductase flavoprotein, catalytic domain"/>
    <property type="match status" value="1"/>
</dbReference>
<dbReference type="Gene3D" id="3.90.700.10">
    <property type="entry name" value="Succinate dehydrogenase/fumarate reductase flavoprotein, catalytic domain"/>
    <property type="match status" value="1"/>
</dbReference>
<dbReference type="RefSeq" id="WP_243377545.1">
    <property type="nucleotide sequence ID" value="NZ_JAKZJU020000001.1"/>
</dbReference>
<evidence type="ECO:0000256" key="6">
    <source>
        <dbReference type="SAM" id="SignalP"/>
    </source>
</evidence>
<reference evidence="8" key="1">
    <citation type="submission" date="2023-03" db="EMBL/GenBank/DDBJ databases">
        <title>Mesosutterella sp. nov. isolated from porcine feces.</title>
        <authorList>
            <person name="Yu S."/>
        </authorList>
    </citation>
    <scope>NUCLEOTIDE SEQUENCE</scope>
    <source>
        <strain evidence="8">AGMB02718</strain>
    </source>
</reference>
<dbReference type="InterPro" id="IPR027477">
    <property type="entry name" value="Succ_DH/fumarate_Rdtase_cat_sf"/>
</dbReference>
<evidence type="ECO:0000259" key="7">
    <source>
        <dbReference type="SMART" id="SM00900"/>
    </source>
</evidence>
<dbReference type="Pfam" id="PF04205">
    <property type="entry name" value="FMN_bind"/>
    <property type="match status" value="1"/>
</dbReference>
<dbReference type="InterPro" id="IPR007329">
    <property type="entry name" value="FMN-bd"/>
</dbReference>
<dbReference type="SMART" id="SM00900">
    <property type="entry name" value="FMN_bind"/>
    <property type="match status" value="1"/>
</dbReference>
<evidence type="ECO:0000256" key="5">
    <source>
        <dbReference type="ARBA" id="ARBA00023002"/>
    </source>
</evidence>
<dbReference type="Pfam" id="PF00890">
    <property type="entry name" value="FAD_binding_2"/>
    <property type="match status" value="1"/>
</dbReference>
<evidence type="ECO:0000256" key="2">
    <source>
        <dbReference type="ARBA" id="ARBA00001974"/>
    </source>
</evidence>
<feature type="signal peptide" evidence="6">
    <location>
        <begin position="1"/>
        <end position="23"/>
    </location>
</feature>
<evidence type="ECO:0000256" key="1">
    <source>
        <dbReference type="ARBA" id="ARBA00001917"/>
    </source>
</evidence>
<dbReference type="InterPro" id="IPR003953">
    <property type="entry name" value="FAD-dep_OxRdtase_2_FAD-bd"/>
</dbReference>
<comment type="cofactor">
    <cofactor evidence="2">
        <name>FAD</name>
        <dbReference type="ChEBI" id="CHEBI:57692"/>
    </cofactor>
</comment>
<dbReference type="InterPro" id="IPR036188">
    <property type="entry name" value="FAD/NAD-bd_sf"/>
</dbReference>
<evidence type="ECO:0000256" key="3">
    <source>
        <dbReference type="ARBA" id="ARBA00022630"/>
    </source>
</evidence>
<organism evidence="8 9">
    <name type="scientific">Mesosutterella faecium</name>
    <dbReference type="NCBI Taxonomy" id="2925194"/>
    <lineage>
        <taxon>Bacteria</taxon>
        <taxon>Pseudomonadati</taxon>
        <taxon>Pseudomonadota</taxon>
        <taxon>Betaproteobacteria</taxon>
        <taxon>Burkholderiales</taxon>
        <taxon>Sutterellaceae</taxon>
        <taxon>Mesosutterella</taxon>
    </lineage>
</organism>
<name>A0ABT7IJE0_9BURK</name>
<evidence type="ECO:0000313" key="8">
    <source>
        <dbReference type="EMBL" id="MDL2058493.1"/>
    </source>
</evidence>
<protein>
    <submittedName>
        <fullName evidence="8">FAD-binding protein</fullName>
    </submittedName>
</protein>